<dbReference type="OrthoDB" id="2471096at2"/>
<dbReference type="Gene3D" id="3.20.20.150">
    <property type="entry name" value="Divalent-metal-dependent TIM barrel enzymes"/>
    <property type="match status" value="1"/>
</dbReference>
<gene>
    <name evidence="2" type="ORF">EDM56_21035</name>
</gene>
<dbReference type="AlphaFoldDB" id="A0A3M8D969"/>
<proteinExistence type="predicted"/>
<reference evidence="2 3" key="1">
    <citation type="submission" date="2018-10" db="EMBL/GenBank/DDBJ databases">
        <title>Phylogenomics of Brevibacillus.</title>
        <authorList>
            <person name="Dunlap C."/>
        </authorList>
    </citation>
    <scope>NUCLEOTIDE SEQUENCE [LARGE SCALE GENOMIC DNA]</scope>
    <source>
        <strain evidence="2 3">JCM 15716</strain>
    </source>
</reference>
<evidence type="ECO:0000313" key="3">
    <source>
        <dbReference type="Proteomes" id="UP000271031"/>
    </source>
</evidence>
<dbReference type="Proteomes" id="UP000271031">
    <property type="component" value="Unassembled WGS sequence"/>
</dbReference>
<feature type="domain" description="Xylose isomerase-like TIM barrel" evidence="1">
    <location>
        <begin position="87"/>
        <end position="295"/>
    </location>
</feature>
<organism evidence="2 3">
    <name type="scientific">Brevibacillus fluminis</name>
    <dbReference type="NCBI Taxonomy" id="511487"/>
    <lineage>
        <taxon>Bacteria</taxon>
        <taxon>Bacillati</taxon>
        <taxon>Bacillota</taxon>
        <taxon>Bacilli</taxon>
        <taxon>Bacillales</taxon>
        <taxon>Paenibacillaceae</taxon>
        <taxon>Brevibacillus</taxon>
    </lineage>
</organism>
<dbReference type="GO" id="GO:0016853">
    <property type="term" value="F:isomerase activity"/>
    <property type="evidence" value="ECO:0007669"/>
    <property type="project" value="UniProtKB-KW"/>
</dbReference>
<dbReference type="EMBL" id="RHHQ01000017">
    <property type="protein sequence ID" value="RNB84594.1"/>
    <property type="molecule type" value="Genomic_DNA"/>
</dbReference>
<dbReference type="SUPFAM" id="SSF51658">
    <property type="entry name" value="Xylose isomerase-like"/>
    <property type="match status" value="1"/>
</dbReference>
<protein>
    <submittedName>
        <fullName evidence="2">Sugar phosphate isomerase/epimerase</fullName>
    </submittedName>
</protein>
<sequence length="303" mass="34663">MRDHCCRQFFYPARSVRKQVNKKTKGAITLRHRLGVSGSTILSDPAHFSALFWEGIDHIEIGEFPDEPSFSTFLDMYRNQTITFGIHSPLLRTGSKYDLLESVFMDSALAWKQVEHECRMLQQLGATYLLVHFPYFKRGVPARGIELLEQGLDRLRSIQQASGLPIICEPKLGFDKSPTAIQFFHDSPLSLWADIGLCMDIGDFLLADSDSVSRCVDKWHNQIKVVHLHNVEHKDEGKYWWIPVHPSHENDGIHFQTSSLIRQLAQSPQVTFIFEHTPHNQASAAFIQEGYEWVKMLIGRTSG</sequence>
<dbReference type="Pfam" id="PF01261">
    <property type="entry name" value="AP_endonuc_2"/>
    <property type="match status" value="1"/>
</dbReference>
<evidence type="ECO:0000313" key="2">
    <source>
        <dbReference type="EMBL" id="RNB84594.1"/>
    </source>
</evidence>
<dbReference type="InterPro" id="IPR013022">
    <property type="entry name" value="Xyl_isomerase-like_TIM-brl"/>
</dbReference>
<evidence type="ECO:0000259" key="1">
    <source>
        <dbReference type="Pfam" id="PF01261"/>
    </source>
</evidence>
<accession>A0A3M8D969</accession>
<dbReference type="InterPro" id="IPR036237">
    <property type="entry name" value="Xyl_isomerase-like_sf"/>
</dbReference>
<keyword evidence="2" id="KW-0413">Isomerase</keyword>
<keyword evidence="3" id="KW-1185">Reference proteome</keyword>
<comment type="caution">
    <text evidence="2">The sequence shown here is derived from an EMBL/GenBank/DDBJ whole genome shotgun (WGS) entry which is preliminary data.</text>
</comment>
<name>A0A3M8D969_9BACL</name>
<dbReference type="RefSeq" id="WP_122919877.1">
    <property type="nucleotide sequence ID" value="NZ_RHHQ01000017.1"/>
</dbReference>